<protein>
    <submittedName>
        <fullName evidence="1">Uncharacterized protein</fullName>
    </submittedName>
</protein>
<reference evidence="1 2" key="1">
    <citation type="submission" date="2018-08" db="EMBL/GenBank/DDBJ databases">
        <authorList>
            <person name="Khan S.A."/>
        </authorList>
    </citation>
    <scope>NUCLEOTIDE SEQUENCE [LARGE SCALE GENOMIC DNA]</scope>
    <source>
        <strain evidence="1 2">GTF-13</strain>
    </source>
</reference>
<evidence type="ECO:0000313" key="2">
    <source>
        <dbReference type="Proteomes" id="UP000280792"/>
    </source>
</evidence>
<accession>A0A3P3VLQ9</accession>
<proteinExistence type="predicted"/>
<dbReference type="EMBL" id="QWEZ01000002">
    <property type="protein sequence ID" value="RRJ82659.1"/>
    <property type="molecule type" value="Genomic_DNA"/>
</dbReference>
<name>A0A3P3VLQ9_9GAMM</name>
<gene>
    <name evidence="1" type="ORF">D0544_12415</name>
</gene>
<organism evidence="1 2">
    <name type="scientific">Aestuariirhabdus litorea</name>
    <dbReference type="NCBI Taxonomy" id="2528527"/>
    <lineage>
        <taxon>Bacteria</taxon>
        <taxon>Pseudomonadati</taxon>
        <taxon>Pseudomonadota</taxon>
        <taxon>Gammaproteobacteria</taxon>
        <taxon>Oceanospirillales</taxon>
        <taxon>Aestuariirhabdaceae</taxon>
        <taxon>Aestuariirhabdus</taxon>
    </lineage>
</organism>
<comment type="caution">
    <text evidence="1">The sequence shown here is derived from an EMBL/GenBank/DDBJ whole genome shotgun (WGS) entry which is preliminary data.</text>
</comment>
<dbReference type="AlphaFoldDB" id="A0A3P3VLQ9"/>
<reference evidence="1 2" key="2">
    <citation type="submission" date="2018-12" db="EMBL/GenBank/DDBJ databases">
        <title>Simiduia agarivorans gen. nov., sp. nov., a marine, agarolytic bacterium isolated from shallow coastal water from Keelung, Taiwan.</title>
        <authorList>
            <person name="Shieh W.Y."/>
        </authorList>
    </citation>
    <scope>NUCLEOTIDE SEQUENCE [LARGE SCALE GENOMIC DNA]</scope>
    <source>
        <strain evidence="1 2">GTF-13</strain>
    </source>
</reference>
<evidence type="ECO:0000313" key="1">
    <source>
        <dbReference type="EMBL" id="RRJ82659.1"/>
    </source>
</evidence>
<sequence length="61" mass="6966">MARSCNKGLLLKIPAKYYPSPRPESMLRGENLTLAGDHARPSAMLPRAALLRIFRRDFFLH</sequence>
<keyword evidence="2" id="KW-1185">Reference proteome</keyword>
<dbReference type="Proteomes" id="UP000280792">
    <property type="component" value="Unassembled WGS sequence"/>
</dbReference>